<sequence length="201" mass="24097">TRKMSLCVRLPHTGFGWSCRILDMYLAQAGLLELRRKEIQHKRWTDCVAEPLKKIIDGHIDGHSSEDLERKKQFLREQYEQYLKYCNIKGRVFLRDYDSSEYNPFLYQFCKKYLRVSTPPFRDPLLFQLQKRIEEEQITLRCETGRVYSAKDIRAFNLPRVPLGRQDINSKDWTKTPFGFIESEIRLKSRFNVKNVICLFF</sequence>
<organism evidence="2 3">
    <name type="scientific">Leptobrachium leishanense</name>
    <name type="common">Leishan spiny toad</name>
    <dbReference type="NCBI Taxonomy" id="445787"/>
    <lineage>
        <taxon>Eukaryota</taxon>
        <taxon>Metazoa</taxon>
        <taxon>Chordata</taxon>
        <taxon>Craniata</taxon>
        <taxon>Vertebrata</taxon>
        <taxon>Euteleostomi</taxon>
        <taxon>Amphibia</taxon>
        <taxon>Batrachia</taxon>
        <taxon>Anura</taxon>
        <taxon>Pelobatoidea</taxon>
        <taxon>Megophryidae</taxon>
        <taxon>Leptobrachium</taxon>
    </lineage>
</organism>
<keyword evidence="3" id="KW-1185">Reference proteome</keyword>
<dbReference type="InterPro" id="IPR040046">
    <property type="entry name" value="FAM228"/>
</dbReference>
<comment type="similarity">
    <text evidence="1">Belongs to the FAM228 family.</text>
</comment>
<dbReference type="PANTHER" id="PTHR28584:SF1">
    <property type="entry name" value="PROTEIN FAM228B"/>
    <property type="match status" value="1"/>
</dbReference>
<accession>A0A8C5MH20</accession>
<evidence type="ECO:0000313" key="2">
    <source>
        <dbReference type="Ensembl" id="ENSLLEP00000011795.1"/>
    </source>
</evidence>
<name>A0A8C5MH20_9ANUR</name>
<dbReference type="OrthoDB" id="9905773at2759"/>
<dbReference type="PANTHER" id="PTHR28584">
    <property type="entry name" value="FAMILY WITH SEQUENCE SIMILARITY 228 MEMBER A"/>
    <property type="match status" value="1"/>
</dbReference>
<protein>
    <submittedName>
        <fullName evidence="2">Uncharacterized protein</fullName>
    </submittedName>
</protein>
<evidence type="ECO:0000313" key="3">
    <source>
        <dbReference type="Proteomes" id="UP000694569"/>
    </source>
</evidence>
<dbReference type="AlphaFoldDB" id="A0A8C5MH20"/>
<dbReference type="Proteomes" id="UP000694569">
    <property type="component" value="Unplaced"/>
</dbReference>
<proteinExistence type="inferred from homology"/>
<evidence type="ECO:0000256" key="1">
    <source>
        <dbReference type="ARBA" id="ARBA00007753"/>
    </source>
</evidence>
<reference evidence="2" key="2">
    <citation type="submission" date="2025-09" db="UniProtKB">
        <authorList>
            <consortium name="Ensembl"/>
        </authorList>
    </citation>
    <scope>IDENTIFICATION</scope>
</reference>
<dbReference type="Ensembl" id="ENSLLET00000012270.1">
    <property type="protein sequence ID" value="ENSLLEP00000011795.1"/>
    <property type="gene ID" value="ENSLLEG00000007507.1"/>
</dbReference>
<reference evidence="2" key="1">
    <citation type="submission" date="2025-08" db="UniProtKB">
        <authorList>
            <consortium name="Ensembl"/>
        </authorList>
    </citation>
    <scope>IDENTIFICATION</scope>
</reference>
<dbReference type="GeneTree" id="ENSGT00530000064185"/>